<comment type="cofactor">
    <cofactor evidence="1">
        <name>a divalent metal cation</name>
        <dbReference type="ChEBI" id="CHEBI:60240"/>
    </cofactor>
</comment>
<dbReference type="InterPro" id="IPR045249">
    <property type="entry name" value="HARBI1-like"/>
</dbReference>
<comment type="similarity">
    <text evidence="3">Belongs to the HARBI1 family.</text>
</comment>
<evidence type="ECO:0000256" key="3">
    <source>
        <dbReference type="ARBA" id="ARBA00006958"/>
    </source>
</evidence>
<evidence type="ECO:0000256" key="6">
    <source>
        <dbReference type="ARBA" id="ARBA00022801"/>
    </source>
</evidence>
<comment type="subcellular location">
    <subcellularLocation>
        <location evidence="2">Nucleus</location>
    </subcellularLocation>
</comment>
<evidence type="ECO:0000259" key="10">
    <source>
        <dbReference type="Pfam" id="PF26138"/>
    </source>
</evidence>
<keyword evidence="5" id="KW-0479">Metal-binding</keyword>
<evidence type="ECO:0000256" key="7">
    <source>
        <dbReference type="ARBA" id="ARBA00023242"/>
    </source>
</evidence>
<dbReference type="PANTHER" id="PTHR22930">
    <property type="match status" value="1"/>
</dbReference>
<evidence type="ECO:0000256" key="5">
    <source>
        <dbReference type="ARBA" id="ARBA00022723"/>
    </source>
</evidence>
<name>A0ABY9BFQ4_VITVI</name>
<accession>A0ABY9BFQ4</accession>
<evidence type="ECO:0008006" key="13">
    <source>
        <dbReference type="Google" id="ProtNLM"/>
    </source>
</evidence>
<keyword evidence="7" id="KW-0539">Nucleus</keyword>
<gene>
    <name evidence="11" type="ORF">VitviT2T_001299</name>
</gene>
<evidence type="ECO:0000256" key="2">
    <source>
        <dbReference type="ARBA" id="ARBA00004123"/>
    </source>
</evidence>
<evidence type="ECO:0000259" key="9">
    <source>
        <dbReference type="Pfam" id="PF13359"/>
    </source>
</evidence>
<reference evidence="11 12" key="1">
    <citation type="journal article" date="2023" name="Hortic Res">
        <title>The complete reference genome for grapevine (Vitis vinifera L.) genetics and breeding.</title>
        <authorList>
            <person name="Shi X."/>
            <person name="Cao S."/>
            <person name="Wang X."/>
            <person name="Huang S."/>
            <person name="Wang Y."/>
            <person name="Liu Z."/>
            <person name="Liu W."/>
            <person name="Leng X."/>
            <person name="Peng Y."/>
            <person name="Wang N."/>
            <person name="Wang Y."/>
            <person name="Ma Z."/>
            <person name="Xu X."/>
            <person name="Zhang F."/>
            <person name="Xue H."/>
            <person name="Zhong H."/>
            <person name="Wang Y."/>
            <person name="Zhang K."/>
            <person name="Velt A."/>
            <person name="Avia K."/>
            <person name="Holtgrawe D."/>
            <person name="Grimplet J."/>
            <person name="Matus J.T."/>
            <person name="Ware D."/>
            <person name="Wu X."/>
            <person name="Wang H."/>
            <person name="Liu C."/>
            <person name="Fang Y."/>
            <person name="Rustenholz C."/>
            <person name="Cheng Z."/>
            <person name="Xiao H."/>
            <person name="Zhou Y."/>
        </authorList>
    </citation>
    <scope>NUCLEOTIDE SEQUENCE [LARGE SCALE GENOMIC DNA]</scope>
    <source>
        <strain evidence="12">cv. Pinot noir / PN40024</strain>
        <tissue evidence="11">Leaf</tissue>
    </source>
</reference>
<evidence type="ECO:0000256" key="1">
    <source>
        <dbReference type="ARBA" id="ARBA00001968"/>
    </source>
</evidence>
<protein>
    <recommendedName>
        <fullName evidence="13">L10-interacting MYB domain-containing protein</fullName>
    </recommendedName>
</protein>
<dbReference type="Proteomes" id="UP001227230">
    <property type="component" value="Chromosome 1"/>
</dbReference>
<proteinExistence type="inferred from homology"/>
<dbReference type="PANTHER" id="PTHR22930:SF221">
    <property type="entry name" value="NUCLEASE HARBI1"/>
    <property type="match status" value="1"/>
</dbReference>
<dbReference type="EMBL" id="CP126648">
    <property type="protein sequence ID" value="WJZ81457.1"/>
    <property type="molecule type" value="Genomic_DNA"/>
</dbReference>
<dbReference type="Pfam" id="PF13359">
    <property type="entry name" value="DDE_Tnp_4"/>
    <property type="match status" value="1"/>
</dbReference>
<evidence type="ECO:0000313" key="11">
    <source>
        <dbReference type="EMBL" id="WJZ81457.1"/>
    </source>
</evidence>
<feature type="domain" description="DUF8040" evidence="10">
    <location>
        <begin position="324"/>
        <end position="419"/>
    </location>
</feature>
<dbReference type="Pfam" id="PF12776">
    <property type="entry name" value="Myb_DNA-bind_3"/>
    <property type="match status" value="1"/>
</dbReference>
<feature type="domain" description="DDE Tnp4" evidence="9">
    <location>
        <begin position="457"/>
        <end position="619"/>
    </location>
</feature>
<dbReference type="InterPro" id="IPR024752">
    <property type="entry name" value="Myb/SANT-like_dom"/>
</dbReference>
<dbReference type="InterPro" id="IPR058353">
    <property type="entry name" value="DUF8040"/>
</dbReference>
<dbReference type="InterPro" id="IPR027806">
    <property type="entry name" value="HARBI1_dom"/>
</dbReference>
<organism evidence="11 12">
    <name type="scientific">Vitis vinifera</name>
    <name type="common">Grape</name>
    <dbReference type="NCBI Taxonomy" id="29760"/>
    <lineage>
        <taxon>Eukaryota</taxon>
        <taxon>Viridiplantae</taxon>
        <taxon>Streptophyta</taxon>
        <taxon>Embryophyta</taxon>
        <taxon>Tracheophyta</taxon>
        <taxon>Spermatophyta</taxon>
        <taxon>Magnoliopsida</taxon>
        <taxon>eudicotyledons</taxon>
        <taxon>Gunneridae</taxon>
        <taxon>Pentapetalae</taxon>
        <taxon>rosids</taxon>
        <taxon>Vitales</taxon>
        <taxon>Vitaceae</taxon>
        <taxon>Viteae</taxon>
        <taxon>Vitis</taxon>
    </lineage>
</organism>
<keyword evidence="12" id="KW-1185">Reference proteome</keyword>
<keyword evidence="4" id="KW-0540">Nuclease</keyword>
<sequence length="679" mass="78414">MDAFIKVCVTETLAGNRPNSDFNKLGWKNVIKAFNNLTGRNYQYRQLKNKWSSLKKDWQLWNTLIGKETGLGWDPMRQTINASNEWWDKKLKENPEAIKFKTKGLKNVEQLDILFKDIIATGEGAWAPSQGFVGQEVDDSSKVGEHEDNIIEDQDDSSCNPPLDTIFNGFEATTQPSMAKKNEGRRKRKRNETKSELVAIQLERICSAVENRSSISSKGDKSGCSIAEVMKIIRGMPEVKNDFELYMKAIDIMVVKENRDMFVALEDPIDQIAWLKHKHMPSNNNDQNFDDESDDEHGFYQLVLAGCAAAATFTSFKEKKPCRTSSHTGYKFVMDVLNGHEIRCFEQFRMEKHMFMNLLETLTKRYGLKEGFDMPLIEVLAMFLTTIGHGLSNRMIQERFQHSGESVSRWFEIVLDVVCLMAIDIIKPSDPQFKEVPDKIRNDDRYWPYFKNCIGVINGTHIPVVVPRDRKIPYIGRKGVTTQNVMAVCDFNMCFTFAWAGWEGAAHDARVFLEALRRPELGFPHPPRGKYYLVDAGYPQMSGYLGTYKGERYHLPDFRRGSSPKGKKEIFNHRHSSLRCTIERTFAVLKNRWRMLREMHSFPLEKQVKIVIASMALHNFIRINARMDMEFKPYDDDQGLLPLNEEESRVDSLVEEDGSHHTREMEEQRDRIANLLISH</sequence>
<evidence type="ECO:0000313" key="12">
    <source>
        <dbReference type="Proteomes" id="UP001227230"/>
    </source>
</evidence>
<evidence type="ECO:0000256" key="4">
    <source>
        <dbReference type="ARBA" id="ARBA00022722"/>
    </source>
</evidence>
<keyword evidence="6" id="KW-0378">Hydrolase</keyword>
<dbReference type="Pfam" id="PF26138">
    <property type="entry name" value="DUF8040"/>
    <property type="match status" value="1"/>
</dbReference>
<evidence type="ECO:0000259" key="8">
    <source>
        <dbReference type="Pfam" id="PF12776"/>
    </source>
</evidence>
<feature type="domain" description="Myb/SANT-like" evidence="8">
    <location>
        <begin position="3"/>
        <end position="89"/>
    </location>
</feature>